<dbReference type="EMBL" id="HE717023">
    <property type="protein sequence ID" value="CCG46707.1"/>
    <property type="molecule type" value="Genomic_DNA"/>
</dbReference>
<dbReference type="KEGG" id="hhd:HBHAL_4366"/>
<evidence type="ECO:0000313" key="2">
    <source>
        <dbReference type="Proteomes" id="UP000007397"/>
    </source>
</evidence>
<dbReference type="HOGENOM" id="CLU_3389732_0_0_9"/>
<proteinExistence type="predicted"/>
<gene>
    <name evidence="1" type="ordered locus">HBHAL_4366</name>
</gene>
<dbReference type="Proteomes" id="UP000007397">
    <property type="component" value="Chromosome"/>
</dbReference>
<organism evidence="1 2">
    <name type="scientific">Halobacillus halophilus (strain ATCC 35676 / DSM 2266 / JCM 20832 / KCTC 3685 / LMG 17431 / NBRC 102448 / NCIMB 2269)</name>
    <name type="common">Sporosarcina halophila</name>
    <dbReference type="NCBI Taxonomy" id="866895"/>
    <lineage>
        <taxon>Bacteria</taxon>
        <taxon>Bacillati</taxon>
        <taxon>Bacillota</taxon>
        <taxon>Bacilli</taxon>
        <taxon>Bacillales</taxon>
        <taxon>Bacillaceae</taxon>
        <taxon>Halobacillus</taxon>
    </lineage>
</organism>
<accession>I0JRD7</accession>
<dbReference type="AlphaFoldDB" id="I0JRD7"/>
<protein>
    <submittedName>
        <fullName evidence="1">Uncharacterized protein</fullName>
    </submittedName>
</protein>
<keyword evidence="2" id="KW-1185">Reference proteome</keyword>
<evidence type="ECO:0000313" key="1">
    <source>
        <dbReference type="EMBL" id="CCG46707.1"/>
    </source>
</evidence>
<name>I0JRD7_HALH3</name>
<reference evidence="1 2" key="1">
    <citation type="journal article" date="2013" name="Environ. Microbiol.">
        <title>Chloride and organic osmolytes: a hybrid strategy to cope with elevated salinities by the moderately halophilic, chloride-dependent bacterium Halobacillus halophilus.</title>
        <authorList>
            <person name="Saum S.H."/>
            <person name="Pfeiffer F."/>
            <person name="Palm P."/>
            <person name="Rampp M."/>
            <person name="Schuster S.C."/>
            <person name="Muller V."/>
            <person name="Oesterhelt D."/>
        </authorList>
    </citation>
    <scope>NUCLEOTIDE SEQUENCE [LARGE SCALE GENOMIC DNA]</scope>
    <source>
        <strain evidence="2">ATCC 35676 / DSM 2266 / JCM 20832 / KCTC 3685 / LMG 17431 / NBRC 102448 / NCIMB 2269</strain>
    </source>
</reference>
<sequence>MFSDWSIDKSKQGWGQAYKQYQVDTESKAGGP</sequence>